<dbReference type="EMBL" id="SJFN01000001">
    <property type="protein sequence ID" value="TBW41275.1"/>
    <property type="molecule type" value="Genomic_DNA"/>
</dbReference>
<protein>
    <recommendedName>
        <fullName evidence="4">DUF4148 domain-containing protein</fullName>
    </recommendedName>
</protein>
<keyword evidence="1" id="KW-0732">Signal</keyword>
<evidence type="ECO:0000256" key="1">
    <source>
        <dbReference type="SAM" id="SignalP"/>
    </source>
</evidence>
<feature type="chain" id="PRO_5020952807" description="DUF4148 domain-containing protein" evidence="1">
    <location>
        <begin position="23"/>
        <end position="80"/>
    </location>
</feature>
<evidence type="ECO:0000313" key="2">
    <source>
        <dbReference type="EMBL" id="TBW41275.1"/>
    </source>
</evidence>
<evidence type="ECO:0000313" key="3">
    <source>
        <dbReference type="Proteomes" id="UP000292781"/>
    </source>
</evidence>
<dbReference type="AlphaFoldDB" id="A0A4V2KUG4"/>
<accession>A0A4V2KUG4</accession>
<organism evidence="2 3">
    <name type="scientific">Siculibacillus lacustris</name>
    <dbReference type="NCBI Taxonomy" id="1549641"/>
    <lineage>
        <taxon>Bacteria</taxon>
        <taxon>Pseudomonadati</taxon>
        <taxon>Pseudomonadota</taxon>
        <taxon>Alphaproteobacteria</taxon>
        <taxon>Hyphomicrobiales</taxon>
        <taxon>Ancalomicrobiaceae</taxon>
        <taxon>Siculibacillus</taxon>
    </lineage>
</organism>
<gene>
    <name evidence="2" type="ORF">EYW49_00690</name>
</gene>
<evidence type="ECO:0008006" key="4">
    <source>
        <dbReference type="Google" id="ProtNLM"/>
    </source>
</evidence>
<proteinExistence type="predicted"/>
<feature type="signal peptide" evidence="1">
    <location>
        <begin position="1"/>
        <end position="22"/>
    </location>
</feature>
<comment type="caution">
    <text evidence="2">The sequence shown here is derived from an EMBL/GenBank/DDBJ whole genome shotgun (WGS) entry which is preliminary data.</text>
</comment>
<dbReference type="RefSeq" id="WP_131304884.1">
    <property type="nucleotide sequence ID" value="NZ_SJFN01000001.1"/>
</dbReference>
<dbReference type="Proteomes" id="UP000292781">
    <property type="component" value="Unassembled WGS sequence"/>
</dbReference>
<name>A0A4V2KUG4_9HYPH</name>
<keyword evidence="3" id="KW-1185">Reference proteome</keyword>
<sequence length="80" mass="8200">MKILTASLAAVVLATSFVAARAEERDVAAAPVAVYLQSIGRAAAAAAPVIESRQAAPIVSGSALSERDRIMIEHTSGESH</sequence>
<reference evidence="2 3" key="1">
    <citation type="submission" date="2019-02" db="EMBL/GenBank/DDBJ databases">
        <title>Siculibacillus lacustris gen. nov., sp. nov., a new rosette-forming bacterium isolated from a freshwater crater lake (Lake St. Ana, Romania).</title>
        <authorList>
            <person name="Felfoldi T."/>
            <person name="Marton Z."/>
            <person name="Szabo A."/>
            <person name="Mentes A."/>
            <person name="Boka K."/>
            <person name="Marialigeti K."/>
            <person name="Mathe I."/>
            <person name="Koncz M."/>
            <person name="Schumann P."/>
            <person name="Toth E."/>
        </authorList>
    </citation>
    <scope>NUCLEOTIDE SEQUENCE [LARGE SCALE GENOMIC DNA]</scope>
    <source>
        <strain evidence="2 3">SA-279</strain>
    </source>
</reference>